<evidence type="ECO:0000256" key="1">
    <source>
        <dbReference type="SAM" id="Phobius"/>
    </source>
</evidence>
<sequence>MIKFFVSIILIALLSFICGLFLPWWTIAVAAFAVIALIPQKPLAAFFAGFLALFLLWGGLAWAIDAANTSILSVRVASMLYLQGSSILLVLVTGFIGALVGGGGAITASFMLTRGRAR</sequence>
<protein>
    <submittedName>
        <fullName evidence="2">Uncharacterized protein</fullName>
    </submittedName>
</protein>
<accession>A0A8J2UCQ7</accession>
<keyword evidence="1" id="KW-1133">Transmembrane helix</keyword>
<keyword evidence="1" id="KW-0472">Membrane</keyword>
<proteinExistence type="predicted"/>
<keyword evidence="1" id="KW-0812">Transmembrane</keyword>
<keyword evidence="3" id="KW-1185">Reference proteome</keyword>
<reference evidence="2" key="1">
    <citation type="journal article" date="2014" name="Int. J. Syst. Evol. Microbiol.">
        <title>Complete genome sequence of Corynebacterium casei LMG S-19264T (=DSM 44701T), isolated from a smear-ripened cheese.</title>
        <authorList>
            <consortium name="US DOE Joint Genome Institute (JGI-PGF)"/>
            <person name="Walter F."/>
            <person name="Albersmeier A."/>
            <person name="Kalinowski J."/>
            <person name="Ruckert C."/>
        </authorList>
    </citation>
    <scope>NUCLEOTIDE SEQUENCE</scope>
    <source>
        <strain evidence="2">CGMCC 1.15448</strain>
    </source>
</reference>
<organism evidence="2 3">
    <name type="scientific">Puia dinghuensis</name>
    <dbReference type="NCBI Taxonomy" id="1792502"/>
    <lineage>
        <taxon>Bacteria</taxon>
        <taxon>Pseudomonadati</taxon>
        <taxon>Bacteroidota</taxon>
        <taxon>Chitinophagia</taxon>
        <taxon>Chitinophagales</taxon>
        <taxon>Chitinophagaceae</taxon>
        <taxon>Puia</taxon>
    </lineage>
</organism>
<reference evidence="2" key="2">
    <citation type="submission" date="2020-09" db="EMBL/GenBank/DDBJ databases">
        <authorList>
            <person name="Sun Q."/>
            <person name="Zhou Y."/>
        </authorList>
    </citation>
    <scope>NUCLEOTIDE SEQUENCE</scope>
    <source>
        <strain evidence="2">CGMCC 1.15448</strain>
    </source>
</reference>
<gene>
    <name evidence="2" type="ORF">GCM10011511_19810</name>
</gene>
<evidence type="ECO:0000313" key="2">
    <source>
        <dbReference type="EMBL" id="GGA96557.1"/>
    </source>
</evidence>
<dbReference type="RefSeq" id="WP_229688856.1">
    <property type="nucleotide sequence ID" value="NZ_BMJC01000002.1"/>
</dbReference>
<feature type="transmembrane region" description="Helical" evidence="1">
    <location>
        <begin position="84"/>
        <end position="112"/>
    </location>
</feature>
<comment type="caution">
    <text evidence="2">The sequence shown here is derived from an EMBL/GenBank/DDBJ whole genome shotgun (WGS) entry which is preliminary data.</text>
</comment>
<dbReference type="EMBL" id="BMJC01000002">
    <property type="protein sequence ID" value="GGA96557.1"/>
    <property type="molecule type" value="Genomic_DNA"/>
</dbReference>
<evidence type="ECO:0000313" key="3">
    <source>
        <dbReference type="Proteomes" id="UP000607559"/>
    </source>
</evidence>
<name>A0A8J2UCQ7_9BACT</name>
<feature type="transmembrane region" description="Helical" evidence="1">
    <location>
        <begin position="43"/>
        <end position="64"/>
    </location>
</feature>
<dbReference type="Proteomes" id="UP000607559">
    <property type="component" value="Unassembled WGS sequence"/>
</dbReference>
<dbReference type="AlphaFoldDB" id="A0A8J2UCQ7"/>
<feature type="transmembrane region" description="Helical" evidence="1">
    <location>
        <begin position="6"/>
        <end position="36"/>
    </location>
</feature>